<organism evidence="2">
    <name type="scientific">uncultured Nocardioidaceae bacterium</name>
    <dbReference type="NCBI Taxonomy" id="253824"/>
    <lineage>
        <taxon>Bacteria</taxon>
        <taxon>Bacillati</taxon>
        <taxon>Actinomycetota</taxon>
        <taxon>Actinomycetes</taxon>
        <taxon>Propionibacteriales</taxon>
        <taxon>Nocardioidaceae</taxon>
        <taxon>environmental samples</taxon>
    </lineage>
</organism>
<feature type="compositionally biased region" description="Low complexity" evidence="1">
    <location>
        <begin position="68"/>
        <end position="91"/>
    </location>
</feature>
<feature type="compositionally biased region" description="Basic residues" evidence="1">
    <location>
        <begin position="18"/>
        <end position="37"/>
    </location>
</feature>
<sequence>DHLRQGHDDLPRAAAGGSRRHLGRHRRRRVRLPRRRLGLGQVDLPAPGAARGAAGPRRRPRGGPRPQPAQGVAGPGAAPADRDGVPGLPAAAEEDRRGERRLRPAGHRRAARPGAPARPRGAGHGRAGRQGRPAPRRAVRRGAAARRDRPRRGEPPGAAHRRRADRQPRPADLRRDHEAARPHQPDRDHGPHGHPRLLGRRPDAQARHRAVRRRAGPRPGAGRLRLHPL</sequence>
<feature type="region of interest" description="Disordered" evidence="1">
    <location>
        <begin position="1"/>
        <end position="229"/>
    </location>
</feature>
<dbReference type="EMBL" id="CADCUH010000003">
    <property type="protein sequence ID" value="CAA9314463.1"/>
    <property type="molecule type" value="Genomic_DNA"/>
</dbReference>
<feature type="compositionally biased region" description="Basic and acidic residues" evidence="1">
    <location>
        <begin position="1"/>
        <end position="11"/>
    </location>
</feature>
<feature type="compositionally biased region" description="Basic and acidic residues" evidence="1">
    <location>
        <begin position="145"/>
        <end position="154"/>
    </location>
</feature>
<reference evidence="2" key="1">
    <citation type="submission" date="2020-02" db="EMBL/GenBank/DDBJ databases">
        <authorList>
            <person name="Meier V. D."/>
        </authorList>
    </citation>
    <scope>NUCLEOTIDE SEQUENCE</scope>
    <source>
        <strain evidence="2">AVDCRST_MAG36</strain>
    </source>
</reference>
<gene>
    <name evidence="2" type="ORF">AVDCRST_MAG36-27</name>
</gene>
<evidence type="ECO:0000313" key="2">
    <source>
        <dbReference type="EMBL" id="CAA9314463.1"/>
    </source>
</evidence>
<accession>A0A6J4KU74</accession>
<feature type="compositionally biased region" description="Low complexity" evidence="1">
    <location>
        <begin position="45"/>
        <end position="55"/>
    </location>
</feature>
<feature type="compositionally biased region" description="Basic and acidic residues" evidence="1">
    <location>
        <begin position="93"/>
        <end position="102"/>
    </location>
</feature>
<name>A0A6J4KU74_9ACTN</name>
<feature type="compositionally biased region" description="Basic residues" evidence="1">
    <location>
        <begin position="207"/>
        <end position="216"/>
    </location>
</feature>
<feature type="compositionally biased region" description="Basic and acidic residues" evidence="1">
    <location>
        <begin position="165"/>
        <end position="191"/>
    </location>
</feature>
<dbReference type="AlphaFoldDB" id="A0A6J4KU74"/>
<protein>
    <submittedName>
        <fullName evidence="2">Cell-division-associated, ABC-transporter-like signaling protein FtsE</fullName>
    </submittedName>
</protein>
<feature type="compositionally biased region" description="Basic residues" evidence="1">
    <location>
        <begin position="121"/>
        <end position="144"/>
    </location>
</feature>
<evidence type="ECO:0000256" key="1">
    <source>
        <dbReference type="SAM" id="MobiDB-lite"/>
    </source>
</evidence>
<proteinExistence type="predicted"/>
<feature type="non-terminal residue" evidence="2">
    <location>
        <position position="229"/>
    </location>
</feature>
<feature type="non-terminal residue" evidence="2">
    <location>
        <position position="1"/>
    </location>
</feature>